<keyword evidence="2" id="KW-1185">Reference proteome</keyword>
<protein>
    <recommendedName>
        <fullName evidence="3">DUF559 domain-containing protein</fullName>
    </recommendedName>
</protein>
<name>A0A1Y3U2C1_9ACTN</name>
<dbReference type="Gene3D" id="3.40.960.10">
    <property type="entry name" value="VSR Endonuclease"/>
    <property type="match status" value="1"/>
</dbReference>
<evidence type="ECO:0008006" key="3">
    <source>
        <dbReference type="Google" id="ProtNLM"/>
    </source>
</evidence>
<evidence type="ECO:0000313" key="1">
    <source>
        <dbReference type="EMBL" id="OUN42866.1"/>
    </source>
</evidence>
<reference evidence="2" key="1">
    <citation type="submission" date="2017-04" db="EMBL/GenBank/DDBJ databases">
        <title>Function of individual gut microbiota members based on whole genome sequencing of pure cultures obtained from chicken caecum.</title>
        <authorList>
            <person name="Medvecky M."/>
            <person name="Cejkova D."/>
            <person name="Polansky O."/>
            <person name="Karasova D."/>
            <person name="Kubasova T."/>
            <person name="Cizek A."/>
            <person name="Rychlik I."/>
        </authorList>
    </citation>
    <scope>NUCLEOTIDE SEQUENCE [LARGE SCALE GENOMIC DNA]</scope>
    <source>
        <strain evidence="2">An70</strain>
    </source>
</reference>
<proteinExistence type="predicted"/>
<dbReference type="EMBL" id="NFHO01000006">
    <property type="protein sequence ID" value="OUN42866.1"/>
    <property type="molecule type" value="Genomic_DNA"/>
</dbReference>
<evidence type="ECO:0000313" key="2">
    <source>
        <dbReference type="Proteomes" id="UP000196560"/>
    </source>
</evidence>
<dbReference type="AlphaFoldDB" id="A0A1Y3U2C1"/>
<dbReference type="Proteomes" id="UP000196560">
    <property type="component" value="Unassembled WGS sequence"/>
</dbReference>
<comment type="caution">
    <text evidence="1">The sequence shown here is derived from an EMBL/GenBank/DDBJ whole genome shotgun (WGS) entry which is preliminary data.</text>
</comment>
<gene>
    <name evidence="1" type="ORF">B5G21_06420</name>
</gene>
<sequence length="344" mass="37455">MRGVRSARRAYGSLPWGAVGRVEQRHAIEGCVPNADMVDLDDLARLGMWAPNESEELHVLVASAGARRARAPMLCHVCPGPLPLGAIMRVAPGVYCSSPAYTALRCSRGRSVPEILILLLELLGSYSLPPEATFPIAWGGVWPDEVERKSVEQIHYPSEPVVTIKELQAMARYAKSSEYANFRTAVRLAATGSRSPAESIMYGMFAPPLRFGAFGISSLKGGMLLNHRIDFDTTSLHMASGVPYAVCDAYIPAAHIDTEYNGIGHEEENRRIHDGQRNNGLKGMGVTVLVINRDQMRDIVALEAIARSIHKAAGGLLRYRYSGVRQRQTAWLNGLRAGSGLPPA</sequence>
<accession>A0A1Y3U2C1</accession>
<organism evidence="1 2">
    <name type="scientific">Enorma massiliensis</name>
    <dbReference type="NCBI Taxonomy" id="1472761"/>
    <lineage>
        <taxon>Bacteria</taxon>
        <taxon>Bacillati</taxon>
        <taxon>Actinomycetota</taxon>
        <taxon>Coriobacteriia</taxon>
        <taxon>Coriobacteriales</taxon>
        <taxon>Coriobacteriaceae</taxon>
        <taxon>Enorma</taxon>
    </lineage>
</organism>